<evidence type="ECO:0000256" key="6">
    <source>
        <dbReference type="ARBA" id="ARBA00023067"/>
    </source>
</evidence>
<keyword evidence="11" id="KW-1185">Reference proteome</keyword>
<feature type="region of interest" description="Disordered" evidence="8">
    <location>
        <begin position="601"/>
        <end position="627"/>
    </location>
</feature>
<dbReference type="AlphaFoldDB" id="H2YZ40"/>
<dbReference type="GO" id="GO:0005737">
    <property type="term" value="C:cytoplasm"/>
    <property type="evidence" value="ECO:0007669"/>
    <property type="project" value="TreeGrafter"/>
</dbReference>
<reference evidence="10" key="3">
    <citation type="submission" date="2025-09" db="UniProtKB">
        <authorList>
            <consortium name="Ensembl"/>
        </authorList>
    </citation>
    <scope>IDENTIFICATION</scope>
</reference>
<keyword evidence="4" id="KW-0132">Cell division</keyword>
<evidence type="ECO:0000256" key="7">
    <source>
        <dbReference type="ARBA" id="ARBA00023306"/>
    </source>
</evidence>
<keyword evidence="6" id="KW-0226">DNA condensation</keyword>
<dbReference type="PANTHER" id="PTHR14418:SF5">
    <property type="entry name" value="CONDENSIN COMPLEX SUBUNIT 3"/>
    <property type="match status" value="1"/>
</dbReference>
<protein>
    <recommendedName>
        <fullName evidence="9">Nuclear condensin complex subunit 3 C-terminal domain-containing protein</fullName>
    </recommendedName>
</protein>
<evidence type="ECO:0000256" key="8">
    <source>
        <dbReference type="SAM" id="MobiDB-lite"/>
    </source>
</evidence>
<name>H2YZ40_CIOSA</name>
<proteinExistence type="inferred from homology"/>
<dbReference type="SUPFAM" id="SSF48371">
    <property type="entry name" value="ARM repeat"/>
    <property type="match status" value="1"/>
</dbReference>
<evidence type="ECO:0000256" key="2">
    <source>
        <dbReference type="ARBA" id="ARBA00006533"/>
    </source>
</evidence>
<keyword evidence="5" id="KW-0498">Mitosis</keyword>
<evidence type="ECO:0000256" key="5">
    <source>
        <dbReference type="ARBA" id="ARBA00022776"/>
    </source>
</evidence>
<organism evidence="10 11">
    <name type="scientific">Ciona savignyi</name>
    <name type="common">Pacific transparent sea squirt</name>
    <dbReference type="NCBI Taxonomy" id="51511"/>
    <lineage>
        <taxon>Eukaryota</taxon>
        <taxon>Metazoa</taxon>
        <taxon>Chordata</taxon>
        <taxon>Tunicata</taxon>
        <taxon>Ascidiacea</taxon>
        <taxon>Phlebobranchia</taxon>
        <taxon>Cionidae</taxon>
        <taxon>Ciona</taxon>
    </lineage>
</organism>
<keyword evidence="3" id="KW-0158">Chromosome</keyword>
<feature type="compositionally biased region" description="Acidic residues" evidence="8">
    <location>
        <begin position="609"/>
        <end position="626"/>
    </location>
</feature>
<dbReference type="InterPro" id="IPR011989">
    <property type="entry name" value="ARM-like"/>
</dbReference>
<dbReference type="Proteomes" id="UP000007875">
    <property type="component" value="Unassembled WGS sequence"/>
</dbReference>
<evidence type="ECO:0000256" key="3">
    <source>
        <dbReference type="ARBA" id="ARBA00022454"/>
    </source>
</evidence>
<dbReference type="GO" id="GO:0051301">
    <property type="term" value="P:cell division"/>
    <property type="evidence" value="ECO:0007669"/>
    <property type="project" value="UniProtKB-KW"/>
</dbReference>
<feature type="domain" description="Nuclear condensin complex subunit 3 C-terminal" evidence="9">
    <location>
        <begin position="515"/>
        <end position="793"/>
    </location>
</feature>
<evidence type="ECO:0000313" key="11">
    <source>
        <dbReference type="Proteomes" id="UP000007875"/>
    </source>
</evidence>
<reference evidence="10" key="2">
    <citation type="submission" date="2025-08" db="UniProtKB">
        <authorList>
            <consortium name="Ensembl"/>
        </authorList>
    </citation>
    <scope>IDENTIFICATION</scope>
</reference>
<reference evidence="11" key="1">
    <citation type="submission" date="2003-08" db="EMBL/GenBank/DDBJ databases">
        <authorList>
            <person name="Birren B."/>
            <person name="Nusbaum C."/>
            <person name="Abebe A."/>
            <person name="Abouelleil A."/>
            <person name="Adekoya E."/>
            <person name="Ait-zahra M."/>
            <person name="Allen N."/>
            <person name="Allen T."/>
            <person name="An P."/>
            <person name="Anderson M."/>
            <person name="Anderson S."/>
            <person name="Arachchi H."/>
            <person name="Armbruster J."/>
            <person name="Bachantsang P."/>
            <person name="Baldwin J."/>
            <person name="Barry A."/>
            <person name="Bayul T."/>
            <person name="Blitshsteyn B."/>
            <person name="Bloom T."/>
            <person name="Blye J."/>
            <person name="Boguslavskiy L."/>
            <person name="Borowsky M."/>
            <person name="Boukhgalter B."/>
            <person name="Brunache A."/>
            <person name="Butler J."/>
            <person name="Calixte N."/>
            <person name="Calvo S."/>
            <person name="Camarata J."/>
            <person name="Campo K."/>
            <person name="Chang J."/>
            <person name="Cheshatsang Y."/>
            <person name="Citroen M."/>
            <person name="Collymore A."/>
            <person name="Considine T."/>
            <person name="Cook A."/>
            <person name="Cooke P."/>
            <person name="Corum B."/>
            <person name="Cuomo C."/>
            <person name="David R."/>
            <person name="Dawoe T."/>
            <person name="Degray S."/>
            <person name="Dodge S."/>
            <person name="Dooley K."/>
            <person name="Dorje P."/>
            <person name="Dorjee K."/>
            <person name="Dorris L."/>
            <person name="Duffey N."/>
            <person name="Dupes A."/>
            <person name="Elkins T."/>
            <person name="Engels R."/>
            <person name="Erickson J."/>
            <person name="Farina A."/>
            <person name="Faro S."/>
            <person name="Ferreira P."/>
            <person name="Fischer H."/>
            <person name="Fitzgerald M."/>
            <person name="Foley K."/>
            <person name="Gage D."/>
            <person name="Galagan J."/>
            <person name="Gearin G."/>
            <person name="Gnerre S."/>
            <person name="Gnirke A."/>
            <person name="Goyette A."/>
            <person name="Graham J."/>
            <person name="Grandbois E."/>
            <person name="Gyaltsen K."/>
            <person name="Hafez N."/>
            <person name="Hagopian D."/>
            <person name="Hagos B."/>
            <person name="Hall J."/>
            <person name="Hatcher B."/>
            <person name="Heller A."/>
            <person name="Higgins H."/>
            <person name="Honan T."/>
            <person name="Horn A."/>
            <person name="Houde N."/>
            <person name="Hughes L."/>
            <person name="Hulme W."/>
            <person name="Husby E."/>
            <person name="Iliev I."/>
            <person name="Jaffe D."/>
            <person name="Jones C."/>
            <person name="Kamal M."/>
            <person name="Kamat A."/>
            <person name="Kamvysselis M."/>
            <person name="Karlsson E."/>
            <person name="Kells C."/>
            <person name="Kieu A."/>
            <person name="Kisner P."/>
            <person name="Kodira C."/>
            <person name="Kulbokas E."/>
            <person name="Labutti K."/>
            <person name="Lama D."/>
            <person name="Landers T."/>
            <person name="Leger J."/>
            <person name="Levine S."/>
            <person name="Lewis D."/>
            <person name="Lewis T."/>
            <person name="Lindblad-toh K."/>
            <person name="Liu X."/>
            <person name="Lokyitsang T."/>
            <person name="Lokyitsang Y."/>
            <person name="Lucien O."/>
            <person name="Lui A."/>
            <person name="Ma L.J."/>
            <person name="Mabbitt R."/>
            <person name="Macdonald J."/>
            <person name="Maclean C."/>
            <person name="Major J."/>
            <person name="Manning J."/>
            <person name="Marabella R."/>
            <person name="Maru K."/>
            <person name="Matthews C."/>
            <person name="Mauceli E."/>
            <person name="Mccarthy M."/>
            <person name="Mcdonough S."/>
            <person name="Mcghee T."/>
            <person name="Meldrim J."/>
            <person name="Meneus L."/>
            <person name="Mesirov J."/>
            <person name="Mihalev A."/>
            <person name="Mihova T."/>
            <person name="Mikkelsen T."/>
            <person name="Mlenga V."/>
            <person name="Moru K."/>
            <person name="Mozes J."/>
            <person name="Mulrain L."/>
            <person name="Munson G."/>
            <person name="Naylor J."/>
            <person name="Newes C."/>
            <person name="Nguyen C."/>
            <person name="Nguyen N."/>
            <person name="Nguyen T."/>
            <person name="Nicol R."/>
            <person name="Nielsen C."/>
            <person name="Nizzari M."/>
            <person name="Norbu C."/>
            <person name="Norbu N."/>
            <person name="O'donnell P."/>
            <person name="Okoawo O."/>
            <person name="O'leary S."/>
            <person name="Omotosho B."/>
            <person name="O'neill K."/>
            <person name="Osman S."/>
            <person name="Parker S."/>
            <person name="Perrin D."/>
            <person name="Phunkhang P."/>
            <person name="Piqani B."/>
            <person name="Purcell S."/>
            <person name="Rachupka T."/>
            <person name="Ramasamy U."/>
            <person name="Rameau R."/>
            <person name="Ray V."/>
            <person name="Raymond C."/>
            <person name="Retta R."/>
            <person name="Richardson S."/>
            <person name="Rise C."/>
            <person name="Rodriguez J."/>
            <person name="Rogers J."/>
            <person name="Rogov P."/>
            <person name="Rutman M."/>
            <person name="Schupbach R."/>
            <person name="Seaman C."/>
            <person name="Settipalli S."/>
            <person name="Sharpe T."/>
            <person name="Sheridan J."/>
            <person name="Sherpa N."/>
            <person name="Shi J."/>
            <person name="Smirnov S."/>
            <person name="Smith C."/>
            <person name="Sougnez C."/>
            <person name="Spencer B."/>
            <person name="Stalker J."/>
            <person name="Stange-thomann N."/>
            <person name="Stavropoulos S."/>
            <person name="Stetson K."/>
            <person name="Stone C."/>
            <person name="Stone S."/>
            <person name="Stubbs M."/>
            <person name="Talamas J."/>
            <person name="Tchuinga P."/>
            <person name="Tenzing P."/>
            <person name="Tesfaye S."/>
            <person name="Theodore J."/>
            <person name="Thoulutsang Y."/>
            <person name="Topham K."/>
            <person name="Towey S."/>
            <person name="Tsamla T."/>
            <person name="Tsomo N."/>
            <person name="Vallee D."/>
            <person name="Vassiliev H."/>
            <person name="Venkataraman V."/>
            <person name="Vinson J."/>
            <person name="Vo A."/>
            <person name="Wade C."/>
            <person name="Wang S."/>
            <person name="Wangchuk T."/>
            <person name="Wangdi T."/>
            <person name="Whittaker C."/>
            <person name="Wilkinson J."/>
            <person name="Wu Y."/>
            <person name="Wyman D."/>
            <person name="Yadav S."/>
            <person name="Yang S."/>
            <person name="Yang X."/>
            <person name="Yeager S."/>
            <person name="Yee E."/>
            <person name="Young G."/>
            <person name="Zainoun J."/>
            <person name="Zembeck L."/>
            <person name="Zimmer A."/>
            <person name="Zody M."/>
            <person name="Lander E."/>
        </authorList>
    </citation>
    <scope>NUCLEOTIDE SEQUENCE [LARGE SCALE GENOMIC DNA]</scope>
</reference>
<evidence type="ECO:0000259" key="9">
    <source>
        <dbReference type="Pfam" id="PF12719"/>
    </source>
</evidence>
<dbReference type="GO" id="GO:0007076">
    <property type="term" value="P:mitotic chromosome condensation"/>
    <property type="evidence" value="ECO:0007669"/>
    <property type="project" value="InterPro"/>
</dbReference>
<dbReference type="Pfam" id="PF12719">
    <property type="entry name" value="Cnd3"/>
    <property type="match status" value="1"/>
</dbReference>
<dbReference type="GeneTree" id="ENSGT00390000001577"/>
<dbReference type="InterPro" id="IPR025977">
    <property type="entry name" value="Cnd3_C"/>
</dbReference>
<dbReference type="GO" id="GO:0000796">
    <property type="term" value="C:condensin complex"/>
    <property type="evidence" value="ECO:0007669"/>
    <property type="project" value="InterPro"/>
</dbReference>
<dbReference type="InterPro" id="IPR016024">
    <property type="entry name" value="ARM-type_fold"/>
</dbReference>
<accession>H2YZ40</accession>
<dbReference type="PANTHER" id="PTHR14418">
    <property type="entry name" value="CONDENSIN COMPLEX SUBUNIT 3-RELATED"/>
    <property type="match status" value="1"/>
</dbReference>
<comment type="similarity">
    <text evidence="2">Belongs to the CND3 (condensin subunit 3) family.</text>
</comment>
<evidence type="ECO:0000256" key="4">
    <source>
        <dbReference type="ARBA" id="ARBA00022618"/>
    </source>
</evidence>
<comment type="subcellular location">
    <subcellularLocation>
        <location evidence="1">Chromosome</location>
    </subcellularLocation>
</comment>
<keyword evidence="7" id="KW-0131">Cell cycle</keyword>
<dbReference type="Gene3D" id="1.25.10.10">
    <property type="entry name" value="Leucine-rich Repeat Variant"/>
    <property type="match status" value="1"/>
</dbReference>
<evidence type="ECO:0000256" key="1">
    <source>
        <dbReference type="ARBA" id="ARBA00004286"/>
    </source>
</evidence>
<dbReference type="Ensembl" id="ENSCSAVT00000010731.1">
    <property type="protein sequence ID" value="ENSCSAVP00000010602.1"/>
    <property type="gene ID" value="ENSCSAVG00000006237.1"/>
</dbReference>
<dbReference type="GO" id="GO:0000793">
    <property type="term" value="C:condensed chromosome"/>
    <property type="evidence" value="ECO:0007669"/>
    <property type="project" value="TreeGrafter"/>
</dbReference>
<evidence type="ECO:0000313" key="10">
    <source>
        <dbReference type="Ensembl" id="ENSCSAVP00000010602.1"/>
    </source>
</evidence>
<sequence length="794" mass="88786">MDEDLIDSATTVMLHRLQDRIPSIRVQAAKSLSRLQQPAVKECPVIAGDIYNPHMLLQVIYIIHTCYCSVPYLIHMAGDESSTVRGAVLSSISLTKKTLPAVLARVRDVSETIRKVAFQVIAQKVSIKALTSSQRLYLIKQGLLDQSEIVRNAVKNQLFPAWLLAFKGNVVDLLKKLDVISANDTSMDALVAIFEKSSLADLTEGFLSLLNEEKLIKFEKLSPESAFYWCQLCLWMRSKGQDGEEQLENIIPTVFTFSTFVQLYITELGEVLSQDEEDDKIEKEFVAEQLVNMAVKMDLSDDAGGGGGVTLVAAILFIMLCNSMGASTITSMGRRKLIEVLKNAYDQIDVLCFPCLTSPLAKSLLEVHASSANKGEEEQIYLVAQMISSAREGTSPASSEVQSMSEEKILECKLKIAKLSVQIIEANERLESFVAEKNFEEASRMQKFIDDSKEEKSALEEDLIPKPSEEVLSQAPEKEDPGTLIKCLKLITELLSFIFLSRCGDRKSTKRKSQMQGVHPTILQLLDTLVIKSVLNDSPEVRGEAVKCLATGCLFSLRLASQHFALFMQVSQADAYNVKVEAINAVNDFIRMFGIKNLTKNTQPSTTDDQSDQMEAEEQEQEEDSTDVSTMVMSKFMNMIDDEVCSYLLDSWDVNVNRSVFKKKQWFASSPESLHPIASSPPSVVSRLILLWYNPAIQEDRSVIFHISSFLDAFPYMSKEAHECIEYAFLPTLRVLFNAPRSSPYASVDINNVAELLVCITRPSIIRKAEVKHLCQHDTRWLKDGSAHDNLAVM</sequence>
<dbReference type="InterPro" id="IPR027165">
    <property type="entry name" value="CND3"/>
</dbReference>